<evidence type="ECO:0000256" key="2">
    <source>
        <dbReference type="SAM" id="MobiDB-lite"/>
    </source>
</evidence>
<dbReference type="PANTHER" id="PTHR33392">
    <property type="entry name" value="POLYISOPRENYL-TEICHOIC ACID--PEPTIDOGLYCAN TEICHOIC ACID TRANSFERASE TAGU"/>
    <property type="match status" value="1"/>
</dbReference>
<keyword evidence="3" id="KW-0812">Transmembrane</keyword>
<feature type="transmembrane region" description="Helical" evidence="3">
    <location>
        <begin position="87"/>
        <end position="107"/>
    </location>
</feature>
<dbReference type="NCBIfam" id="TIGR00350">
    <property type="entry name" value="lytR_cpsA_psr"/>
    <property type="match status" value="1"/>
</dbReference>
<sequence>MERQRKTAKNTSHNRRGRVKESKRSKRNRFGTVCIVIQTIASIALMIVLNLLGMIPLKYLILVAVLLFFFWCITLNSQVARRKKGTFGKVFSLLLTFCLFIGSYYVAEANDMISRITGGNYKVDKMIVAVRADDPAETLEDAADYTFGVQFSKGSDNMQAAVSDIQKQIGSEIQTTECDSVQTQAQQLLDEEVDAIIYNGAYTSLMEENVTDFSKKIKILYTFDIRVQLDFGNSGATDDSITKEPFTIYISGIDTYGEVSETSRSDVNLIAVVNPKTYQILLVTTPRDYYVPIPGVSGGQKDKLTHAGIYGIDASMRTLGELYETDINYYARLNFTSLIDIVDTLGGVDVYSELAFQTGTESGCIVDVQEGWNHLNGEQALAFSRERHALADGDNQRGKNQQAVLTAMLRKCLSPTMLLKAGTIMNQVSSEVETNLSQAQINSLIKYQLNKNATWTIQSVAATGTNDKGYCYSSGDIPLFIMDPDEDVVQEIIDLANVVEEGGTLKDGESLN</sequence>
<dbReference type="EMBL" id="QRHG01000002">
    <property type="protein sequence ID" value="RHF63137.1"/>
    <property type="molecule type" value="Genomic_DNA"/>
</dbReference>
<evidence type="ECO:0000256" key="1">
    <source>
        <dbReference type="ARBA" id="ARBA00006068"/>
    </source>
</evidence>
<dbReference type="InterPro" id="IPR004474">
    <property type="entry name" value="LytR_CpsA_psr"/>
</dbReference>
<dbReference type="Pfam" id="PF03816">
    <property type="entry name" value="LytR_cpsA_psr"/>
    <property type="match status" value="1"/>
</dbReference>
<dbReference type="Gene3D" id="3.40.190.10">
    <property type="entry name" value="Periplasmic binding protein-like II"/>
    <property type="match status" value="1"/>
</dbReference>
<name>A0A414PA28_9FIRM</name>
<dbReference type="AlphaFoldDB" id="A0A414PA28"/>
<feature type="transmembrane region" description="Helical" evidence="3">
    <location>
        <begin position="57"/>
        <end position="75"/>
    </location>
</feature>
<dbReference type="Gene3D" id="3.40.630.190">
    <property type="entry name" value="LCP protein"/>
    <property type="match status" value="1"/>
</dbReference>
<feature type="region of interest" description="Disordered" evidence="2">
    <location>
        <begin position="1"/>
        <end position="25"/>
    </location>
</feature>
<protein>
    <submittedName>
        <fullName evidence="5">LytR family transcriptional regulator</fullName>
    </submittedName>
</protein>
<gene>
    <name evidence="5" type="ORF">DW672_01310</name>
</gene>
<proteinExistence type="inferred from homology"/>
<evidence type="ECO:0000256" key="3">
    <source>
        <dbReference type="SAM" id="Phobius"/>
    </source>
</evidence>
<comment type="caution">
    <text evidence="5">The sequence shown here is derived from an EMBL/GenBank/DDBJ whole genome shotgun (WGS) entry which is preliminary data.</text>
</comment>
<evidence type="ECO:0000313" key="6">
    <source>
        <dbReference type="Proteomes" id="UP000284902"/>
    </source>
</evidence>
<keyword evidence="3" id="KW-0472">Membrane</keyword>
<dbReference type="RefSeq" id="WP_005610858.1">
    <property type="nucleotide sequence ID" value="NZ_CABKOA010000019.1"/>
</dbReference>
<evidence type="ECO:0000313" key="5">
    <source>
        <dbReference type="EMBL" id="RHF63137.1"/>
    </source>
</evidence>
<evidence type="ECO:0000259" key="4">
    <source>
        <dbReference type="Pfam" id="PF03816"/>
    </source>
</evidence>
<dbReference type="GeneID" id="77334387"/>
<dbReference type="SUPFAM" id="SSF53850">
    <property type="entry name" value="Periplasmic binding protein-like II"/>
    <property type="match status" value="1"/>
</dbReference>
<organism evidence="5 6">
    <name type="scientific">[Ruminococcus] lactaris</name>
    <dbReference type="NCBI Taxonomy" id="46228"/>
    <lineage>
        <taxon>Bacteria</taxon>
        <taxon>Bacillati</taxon>
        <taxon>Bacillota</taxon>
        <taxon>Clostridia</taxon>
        <taxon>Lachnospirales</taxon>
        <taxon>Lachnospiraceae</taxon>
        <taxon>Mediterraneibacter</taxon>
    </lineage>
</organism>
<accession>A0A414PA28</accession>
<feature type="domain" description="Cell envelope-related transcriptional attenuator" evidence="4">
    <location>
        <begin position="264"/>
        <end position="412"/>
    </location>
</feature>
<keyword evidence="3" id="KW-1133">Transmembrane helix</keyword>
<feature type="transmembrane region" description="Helical" evidence="3">
    <location>
        <begin position="30"/>
        <end position="51"/>
    </location>
</feature>
<dbReference type="InterPro" id="IPR050922">
    <property type="entry name" value="LytR/CpsA/Psr_CW_biosynth"/>
</dbReference>
<dbReference type="PANTHER" id="PTHR33392:SF6">
    <property type="entry name" value="POLYISOPRENYL-TEICHOIC ACID--PEPTIDOGLYCAN TEICHOIC ACID TRANSFERASE TAGU"/>
    <property type="match status" value="1"/>
</dbReference>
<dbReference type="Proteomes" id="UP000284902">
    <property type="component" value="Unassembled WGS sequence"/>
</dbReference>
<comment type="similarity">
    <text evidence="1">Belongs to the LytR/CpsA/Psr (LCP) family.</text>
</comment>
<reference evidence="5 6" key="1">
    <citation type="submission" date="2018-08" db="EMBL/GenBank/DDBJ databases">
        <title>A genome reference for cultivated species of the human gut microbiota.</title>
        <authorList>
            <person name="Zou Y."/>
            <person name="Xue W."/>
            <person name="Luo G."/>
        </authorList>
    </citation>
    <scope>NUCLEOTIDE SEQUENCE [LARGE SCALE GENOMIC DNA]</scope>
    <source>
        <strain evidence="5 6">AM25-1LB</strain>
    </source>
</reference>